<evidence type="ECO:0000256" key="1">
    <source>
        <dbReference type="SAM" id="MobiDB-lite"/>
    </source>
</evidence>
<sequence>MADNAFGGKFRKVPPTLRQMVGGTFQWRYDRWWVALFRFVLAGRLWAEKWVPFIFRPIFLIRVRLGQKPGGGGLGKQGKKPGICLPVL</sequence>
<feature type="region of interest" description="Disordered" evidence="1">
    <location>
        <begin position="69"/>
        <end position="88"/>
    </location>
</feature>
<proteinExistence type="predicted"/>
<accession>A0A5C5ZYY1</accession>
<name>A0A5C5ZYY1_9BACT</name>
<dbReference type="AlphaFoldDB" id="A0A5C5ZYY1"/>
<reference evidence="2 3" key="1">
    <citation type="submission" date="2019-02" db="EMBL/GenBank/DDBJ databases">
        <title>Deep-cultivation of Planctomycetes and their phenomic and genomic characterization uncovers novel biology.</title>
        <authorList>
            <person name="Wiegand S."/>
            <person name="Jogler M."/>
            <person name="Boedeker C."/>
            <person name="Pinto D."/>
            <person name="Vollmers J."/>
            <person name="Rivas-Marin E."/>
            <person name="Kohn T."/>
            <person name="Peeters S.H."/>
            <person name="Heuer A."/>
            <person name="Rast P."/>
            <person name="Oberbeckmann S."/>
            <person name="Bunk B."/>
            <person name="Jeske O."/>
            <person name="Meyerdierks A."/>
            <person name="Storesund J.E."/>
            <person name="Kallscheuer N."/>
            <person name="Luecker S."/>
            <person name="Lage O.M."/>
            <person name="Pohl T."/>
            <person name="Merkel B.J."/>
            <person name="Hornburger P."/>
            <person name="Mueller R.-W."/>
            <person name="Bruemmer F."/>
            <person name="Labrenz M."/>
            <person name="Spormann A.M."/>
            <person name="Op Den Camp H."/>
            <person name="Overmann J."/>
            <person name="Amann R."/>
            <person name="Jetten M.S.M."/>
            <person name="Mascher T."/>
            <person name="Medema M.H."/>
            <person name="Devos D.P."/>
            <person name="Kaster A.-K."/>
            <person name="Ovreas L."/>
            <person name="Rohde M."/>
            <person name="Galperin M.Y."/>
            <person name="Jogler C."/>
        </authorList>
    </citation>
    <scope>NUCLEOTIDE SEQUENCE [LARGE SCALE GENOMIC DNA]</scope>
    <source>
        <strain evidence="2 3">Pla100</strain>
    </source>
</reference>
<dbReference type="EMBL" id="SJPM01000012">
    <property type="protein sequence ID" value="TWT92251.1"/>
    <property type="molecule type" value="Genomic_DNA"/>
</dbReference>
<organism evidence="2 3">
    <name type="scientific">Neorhodopirellula pilleata</name>
    <dbReference type="NCBI Taxonomy" id="2714738"/>
    <lineage>
        <taxon>Bacteria</taxon>
        <taxon>Pseudomonadati</taxon>
        <taxon>Planctomycetota</taxon>
        <taxon>Planctomycetia</taxon>
        <taxon>Pirellulales</taxon>
        <taxon>Pirellulaceae</taxon>
        <taxon>Neorhodopirellula</taxon>
    </lineage>
</organism>
<evidence type="ECO:0000313" key="3">
    <source>
        <dbReference type="Proteomes" id="UP000316213"/>
    </source>
</evidence>
<dbReference type="Proteomes" id="UP000316213">
    <property type="component" value="Unassembled WGS sequence"/>
</dbReference>
<keyword evidence="3" id="KW-1185">Reference proteome</keyword>
<gene>
    <name evidence="2" type="ORF">Pla100_47880</name>
</gene>
<comment type="caution">
    <text evidence="2">The sequence shown here is derived from an EMBL/GenBank/DDBJ whole genome shotgun (WGS) entry which is preliminary data.</text>
</comment>
<protein>
    <submittedName>
        <fullName evidence="2">Uncharacterized protein</fullName>
    </submittedName>
</protein>
<evidence type="ECO:0000313" key="2">
    <source>
        <dbReference type="EMBL" id="TWT92251.1"/>
    </source>
</evidence>